<gene>
    <name evidence="3" type="ORF">C4D60_Mb01t02720</name>
</gene>
<name>A0A4S8JJM1_MUSBA</name>
<evidence type="ECO:0000256" key="2">
    <source>
        <dbReference type="SAM" id="SignalP"/>
    </source>
</evidence>
<evidence type="ECO:0000313" key="4">
    <source>
        <dbReference type="Proteomes" id="UP000317650"/>
    </source>
</evidence>
<sequence length="122" mass="12679">MRDLCLPLVLLVLLVGARCSAATGEEKAAKGGKPWLDTGGLSRGAFPAGFTFGTAASAYQVEGMALQDGRGPSIWDAFVKIPGKSKPPVSCFDVRSSDRTVQIDQYANHCASVVSSVSSSDA</sequence>
<keyword evidence="4" id="KW-1185">Reference proteome</keyword>
<dbReference type="GO" id="GO:0008422">
    <property type="term" value="F:beta-glucosidase activity"/>
    <property type="evidence" value="ECO:0007669"/>
    <property type="project" value="UniProtKB-ARBA"/>
</dbReference>
<evidence type="ECO:0008006" key="5">
    <source>
        <dbReference type="Google" id="ProtNLM"/>
    </source>
</evidence>
<dbReference type="GO" id="GO:0005975">
    <property type="term" value="P:carbohydrate metabolic process"/>
    <property type="evidence" value="ECO:0007669"/>
    <property type="project" value="InterPro"/>
</dbReference>
<dbReference type="InterPro" id="IPR001360">
    <property type="entry name" value="Glyco_hydro_1"/>
</dbReference>
<dbReference type="Pfam" id="PF00232">
    <property type="entry name" value="Glyco_hydro_1"/>
    <property type="match status" value="1"/>
</dbReference>
<dbReference type="InterPro" id="IPR017853">
    <property type="entry name" value="GH"/>
</dbReference>
<dbReference type="SUPFAM" id="SSF51445">
    <property type="entry name" value="(Trans)glycosidases"/>
    <property type="match status" value="1"/>
</dbReference>
<dbReference type="Gene3D" id="3.20.20.80">
    <property type="entry name" value="Glycosidases"/>
    <property type="match status" value="1"/>
</dbReference>
<accession>A0A4S8JJM1</accession>
<evidence type="ECO:0000256" key="1">
    <source>
        <dbReference type="ARBA" id="ARBA00010838"/>
    </source>
</evidence>
<protein>
    <recommendedName>
        <fullName evidence="5">Beta-glucosidase</fullName>
    </recommendedName>
</protein>
<dbReference type="AlphaFoldDB" id="A0A4S8JJM1"/>
<feature type="signal peptide" evidence="2">
    <location>
        <begin position="1"/>
        <end position="22"/>
    </location>
</feature>
<organism evidence="3 4">
    <name type="scientific">Musa balbisiana</name>
    <name type="common">Banana</name>
    <dbReference type="NCBI Taxonomy" id="52838"/>
    <lineage>
        <taxon>Eukaryota</taxon>
        <taxon>Viridiplantae</taxon>
        <taxon>Streptophyta</taxon>
        <taxon>Embryophyta</taxon>
        <taxon>Tracheophyta</taxon>
        <taxon>Spermatophyta</taxon>
        <taxon>Magnoliopsida</taxon>
        <taxon>Liliopsida</taxon>
        <taxon>Zingiberales</taxon>
        <taxon>Musaceae</taxon>
        <taxon>Musa</taxon>
    </lineage>
</organism>
<dbReference type="EMBL" id="PYDT01000004">
    <property type="protein sequence ID" value="THU62211.1"/>
    <property type="molecule type" value="Genomic_DNA"/>
</dbReference>
<keyword evidence="2" id="KW-0732">Signal</keyword>
<evidence type="ECO:0000313" key="3">
    <source>
        <dbReference type="EMBL" id="THU62211.1"/>
    </source>
</evidence>
<comment type="caution">
    <text evidence="3">The sequence shown here is derived from an EMBL/GenBank/DDBJ whole genome shotgun (WGS) entry which is preliminary data.</text>
</comment>
<feature type="chain" id="PRO_5020458622" description="Beta-glucosidase" evidence="2">
    <location>
        <begin position="23"/>
        <end position="122"/>
    </location>
</feature>
<comment type="similarity">
    <text evidence="1">Belongs to the glycosyl hydrolase 1 family.</text>
</comment>
<proteinExistence type="inferred from homology"/>
<dbReference type="STRING" id="52838.A0A4S8JJM1"/>
<dbReference type="Proteomes" id="UP000317650">
    <property type="component" value="Chromosome 1"/>
</dbReference>
<reference evidence="3 4" key="1">
    <citation type="journal article" date="2019" name="Nat. Plants">
        <title>Genome sequencing of Musa balbisiana reveals subgenome evolution and function divergence in polyploid bananas.</title>
        <authorList>
            <person name="Yao X."/>
        </authorList>
    </citation>
    <scope>NUCLEOTIDE SEQUENCE [LARGE SCALE GENOMIC DNA]</scope>
    <source>
        <strain evidence="4">cv. DH-PKW</strain>
        <tissue evidence="3">Leaves</tissue>
    </source>
</reference>